<gene>
    <name evidence="2" type="ORF">GCM10011354_32470</name>
</gene>
<dbReference type="SUPFAM" id="SSF50156">
    <property type="entry name" value="PDZ domain-like"/>
    <property type="match status" value="1"/>
</dbReference>
<dbReference type="Gene3D" id="2.60.40.3650">
    <property type="match status" value="1"/>
</dbReference>
<dbReference type="InterPro" id="IPR040756">
    <property type="entry name" value="Peptidase_M61_N"/>
</dbReference>
<name>A0A8J3AH64_9ACTN</name>
<dbReference type="PROSITE" id="PS50106">
    <property type="entry name" value="PDZ"/>
    <property type="match status" value="1"/>
</dbReference>
<dbReference type="Proteomes" id="UP000650511">
    <property type="component" value="Unassembled WGS sequence"/>
</dbReference>
<evidence type="ECO:0000313" key="2">
    <source>
        <dbReference type="EMBL" id="GGI09114.1"/>
    </source>
</evidence>
<evidence type="ECO:0000313" key="3">
    <source>
        <dbReference type="Proteomes" id="UP000650511"/>
    </source>
</evidence>
<dbReference type="Pfam" id="PF05299">
    <property type="entry name" value="Peptidase_M61"/>
    <property type="match status" value="1"/>
</dbReference>
<dbReference type="Gene3D" id="1.10.390.10">
    <property type="entry name" value="Neutral Protease Domain 2"/>
    <property type="match status" value="1"/>
</dbReference>
<dbReference type="SUPFAM" id="SSF55486">
    <property type="entry name" value="Metalloproteases ('zincins'), catalytic domain"/>
    <property type="match status" value="1"/>
</dbReference>
<dbReference type="AlphaFoldDB" id="A0A8J3AH64"/>
<dbReference type="SMART" id="SM00228">
    <property type="entry name" value="PDZ"/>
    <property type="match status" value="1"/>
</dbReference>
<dbReference type="EMBL" id="BMHA01000014">
    <property type="protein sequence ID" value="GGI09114.1"/>
    <property type="molecule type" value="Genomic_DNA"/>
</dbReference>
<dbReference type="Gene3D" id="2.30.42.10">
    <property type="match status" value="1"/>
</dbReference>
<dbReference type="PIRSF" id="PIRSF016493">
    <property type="entry name" value="Glycyl_aminpptds"/>
    <property type="match status" value="1"/>
</dbReference>
<dbReference type="Pfam" id="PF17899">
    <property type="entry name" value="Peptidase_M61_N"/>
    <property type="match status" value="1"/>
</dbReference>
<protein>
    <submittedName>
        <fullName evidence="2">Peptidase M61</fullName>
    </submittedName>
</protein>
<sequence length="581" mass="64235">MTVRYAVDLTDRLHHLVRVSLTVPAAHADGARIVLPVWTPGSYVVRDYVHHVQWIRARDAEGTEVVLEPDGHTAWRLPAGARGEHTVELELYANELTVRTNHVDDHHALLIPAATFPYVEGAEDEPHEVHLPPAPAGHRVWSLLPAGERPDTYVAEHRDHLVDSAFEVGDLPAVEFEVAGVTHDFVWAGHGGHPDLAAIARDAAAIGEAAVALFDGELPVAHYRYLCTGWHEGGGGLEHREGSVLQMPIRTFQEPDLLARFQSLVAHEYLHLWNVKRLVPTALVRPDYERPTHTESLWVAEGWTAYYDELLPLRAGVWTLTRFLDNLRDTWQRVLDTPGVALQSLRRAGHEAWVKHYVRDENTVNANTDYYGHGSLVAWYLDLLLRELRPDGDGLDEVFRLLWQRHANTAEGYTEADVERAVSDVAGTDLGAVFDAHVAGTALPPVEEVLPAVGLRVVATGGDEVPDLGAQVSEDDHAVTLASVLRGRPAWQAGLTGGDQLVAVDGTRVRRGELPGQLRARRAGDEVDMTVLRGPRLLTRRVTLGAPRPGRRLVRDEHAADAQRDAFRRWTGVAWESAPTG</sequence>
<feature type="domain" description="PDZ" evidence="1">
    <location>
        <begin position="452"/>
        <end position="535"/>
    </location>
</feature>
<evidence type="ECO:0000259" key="1">
    <source>
        <dbReference type="PROSITE" id="PS50106"/>
    </source>
</evidence>
<reference evidence="2" key="2">
    <citation type="submission" date="2020-09" db="EMBL/GenBank/DDBJ databases">
        <authorList>
            <person name="Sun Q."/>
            <person name="Zhou Y."/>
        </authorList>
    </citation>
    <scope>NUCLEOTIDE SEQUENCE</scope>
    <source>
        <strain evidence="2">CGMCC 1.14988</strain>
    </source>
</reference>
<reference evidence="2" key="1">
    <citation type="journal article" date="2014" name="Int. J. Syst. Evol. Microbiol.">
        <title>Complete genome sequence of Corynebacterium casei LMG S-19264T (=DSM 44701T), isolated from a smear-ripened cheese.</title>
        <authorList>
            <consortium name="US DOE Joint Genome Institute (JGI-PGF)"/>
            <person name="Walter F."/>
            <person name="Albersmeier A."/>
            <person name="Kalinowski J."/>
            <person name="Ruckert C."/>
        </authorList>
    </citation>
    <scope>NUCLEOTIDE SEQUENCE</scope>
    <source>
        <strain evidence="2">CGMCC 1.14988</strain>
    </source>
</reference>
<dbReference type="InterPro" id="IPR027268">
    <property type="entry name" value="Peptidase_M4/M1_CTD_sf"/>
</dbReference>
<dbReference type="InterPro" id="IPR007963">
    <property type="entry name" value="Peptidase_M61_catalytic"/>
</dbReference>
<organism evidence="2 3">
    <name type="scientific">Egicoccus halophilus</name>
    <dbReference type="NCBI Taxonomy" id="1670830"/>
    <lineage>
        <taxon>Bacteria</taxon>
        <taxon>Bacillati</taxon>
        <taxon>Actinomycetota</taxon>
        <taxon>Nitriliruptoria</taxon>
        <taxon>Egicoccales</taxon>
        <taxon>Egicoccaceae</taxon>
        <taxon>Egicoccus</taxon>
    </lineage>
</organism>
<proteinExistence type="predicted"/>
<dbReference type="InterPro" id="IPR024191">
    <property type="entry name" value="Peptidase_M61"/>
</dbReference>
<dbReference type="InterPro" id="IPR036034">
    <property type="entry name" value="PDZ_sf"/>
</dbReference>
<comment type="caution">
    <text evidence="2">The sequence shown here is derived from an EMBL/GenBank/DDBJ whole genome shotgun (WGS) entry which is preliminary data.</text>
</comment>
<dbReference type="RefSeq" id="WP_165404056.1">
    <property type="nucleotide sequence ID" value="NZ_BMHA01000014.1"/>
</dbReference>
<accession>A0A8J3AH64</accession>
<dbReference type="InterPro" id="IPR001478">
    <property type="entry name" value="PDZ"/>
</dbReference>
<keyword evidence="3" id="KW-1185">Reference proteome</keyword>
<dbReference type="Pfam" id="PF13180">
    <property type="entry name" value="PDZ_2"/>
    <property type="match status" value="1"/>
</dbReference>